<dbReference type="PANTHER" id="PTHR23114">
    <property type="entry name" value="M7GPPPN-MRNA HYDROLASE"/>
    <property type="match status" value="1"/>
</dbReference>
<evidence type="ECO:0000256" key="3">
    <source>
        <dbReference type="ARBA" id="ARBA00005279"/>
    </source>
</evidence>
<evidence type="ECO:0000313" key="11">
    <source>
        <dbReference type="EMBL" id="WRT63811.1"/>
    </source>
</evidence>
<dbReference type="InterPro" id="IPR000086">
    <property type="entry name" value="NUDIX_hydrolase_dom"/>
</dbReference>
<keyword evidence="12" id="KW-1185">Reference proteome</keyword>
<feature type="compositionally biased region" description="Acidic residues" evidence="9">
    <location>
        <begin position="64"/>
        <end position="77"/>
    </location>
</feature>
<dbReference type="SUPFAM" id="SSF140586">
    <property type="entry name" value="Dcp2 domain-like"/>
    <property type="match status" value="1"/>
</dbReference>
<proteinExistence type="inferred from homology"/>
<feature type="compositionally biased region" description="Polar residues" evidence="9">
    <location>
        <begin position="588"/>
        <end position="599"/>
    </location>
</feature>
<feature type="compositionally biased region" description="Low complexity" evidence="9">
    <location>
        <begin position="508"/>
        <end position="518"/>
    </location>
</feature>
<dbReference type="SMART" id="SM01125">
    <property type="entry name" value="DCP2"/>
    <property type="match status" value="1"/>
</dbReference>
<feature type="compositionally biased region" description="Polar residues" evidence="9">
    <location>
        <begin position="472"/>
        <end position="484"/>
    </location>
</feature>
<feature type="region of interest" description="Disordered" evidence="9">
    <location>
        <begin position="342"/>
        <end position="361"/>
    </location>
</feature>
<keyword evidence="7" id="KW-0694">RNA-binding</keyword>
<feature type="region of interest" description="Disordered" evidence="9">
    <location>
        <begin position="1"/>
        <end position="77"/>
    </location>
</feature>
<dbReference type="Proteomes" id="UP001329825">
    <property type="component" value="Chromosome 1"/>
</dbReference>
<evidence type="ECO:0000256" key="6">
    <source>
        <dbReference type="ARBA" id="ARBA00022801"/>
    </source>
</evidence>
<reference evidence="11 12" key="1">
    <citation type="submission" date="2024-01" db="EMBL/GenBank/DDBJ databases">
        <title>Comparative genomics of Cryptococcus and Kwoniella reveals pathogenesis evolution and contrasting modes of karyotype evolution via chromosome fusion or intercentromeric recombination.</title>
        <authorList>
            <person name="Coelho M.A."/>
            <person name="David-Palma M."/>
            <person name="Shea T."/>
            <person name="Bowers K."/>
            <person name="McGinley-Smith S."/>
            <person name="Mohammad A.W."/>
            <person name="Gnirke A."/>
            <person name="Yurkov A.M."/>
            <person name="Nowrousian M."/>
            <person name="Sun S."/>
            <person name="Cuomo C.A."/>
            <person name="Heitman J."/>
        </authorList>
    </citation>
    <scope>NUCLEOTIDE SEQUENCE [LARGE SCALE GENOMIC DNA]</scope>
    <source>
        <strain evidence="11">CBS 11374</strain>
    </source>
</reference>
<evidence type="ECO:0000256" key="4">
    <source>
        <dbReference type="ARBA" id="ARBA00022490"/>
    </source>
</evidence>
<keyword evidence="6" id="KW-0378">Hydrolase</keyword>
<dbReference type="EMBL" id="CP141881">
    <property type="protein sequence ID" value="WRT63811.1"/>
    <property type="molecule type" value="Genomic_DNA"/>
</dbReference>
<dbReference type="InterPro" id="IPR007722">
    <property type="entry name" value="DCP2_BoxA"/>
</dbReference>
<dbReference type="SUPFAM" id="SSF55811">
    <property type="entry name" value="Nudix"/>
    <property type="match status" value="1"/>
</dbReference>
<keyword evidence="5" id="KW-0479">Metal-binding</keyword>
<dbReference type="RefSeq" id="XP_062788551.1">
    <property type="nucleotide sequence ID" value="XM_062932500.1"/>
</dbReference>
<dbReference type="InterPro" id="IPR020084">
    <property type="entry name" value="NUDIX_hydrolase_CS"/>
</dbReference>
<feature type="region of interest" description="Disordered" evidence="9">
    <location>
        <begin position="577"/>
        <end position="684"/>
    </location>
</feature>
<feature type="compositionally biased region" description="Low complexity" evidence="9">
    <location>
        <begin position="31"/>
        <end position="47"/>
    </location>
</feature>
<feature type="compositionally biased region" description="Polar residues" evidence="9">
    <location>
        <begin position="346"/>
        <end position="361"/>
    </location>
</feature>
<keyword evidence="4" id="KW-0963">Cytoplasm</keyword>
<gene>
    <name evidence="11" type="ORF">IL334_000736</name>
</gene>
<dbReference type="GeneID" id="87952867"/>
<dbReference type="PROSITE" id="PS51462">
    <property type="entry name" value="NUDIX"/>
    <property type="match status" value="1"/>
</dbReference>
<feature type="compositionally biased region" description="Basic and acidic residues" evidence="9">
    <location>
        <begin position="11"/>
        <end position="20"/>
    </location>
</feature>
<evidence type="ECO:0000256" key="1">
    <source>
        <dbReference type="ARBA" id="ARBA00001936"/>
    </source>
</evidence>
<feature type="domain" description="Nudix hydrolase" evidence="10">
    <location>
        <begin position="174"/>
        <end position="301"/>
    </location>
</feature>
<evidence type="ECO:0000313" key="12">
    <source>
        <dbReference type="Proteomes" id="UP001329825"/>
    </source>
</evidence>
<dbReference type="Gene3D" id="3.90.79.10">
    <property type="entry name" value="Nucleoside Triphosphate Pyrophosphohydrolase"/>
    <property type="match status" value="1"/>
</dbReference>
<sequence>MNTIPIPLPFEKGRERELPPHLDPSNQFYESSPAASSSSTPIPRFSSAHPSIQQSGHPMVIDNSQDEDPSAGPEEEENIFRDMSWEEILEDLNARFLINLPKEEMSLVRVYWQAEQAHWFYEDYLRPLNPLLPSLSQRNFTRIIIESSPLYAALMAQGGVDYDQVWEEYCSYKRMVPCCGGILINKDGDKCLMVRGYKSSAGWCFPRGKINLEEEEEACAIREVEEETGFDLTGLTNPADKIKTHINAQEVTMFIVKGIDEATVFKTQTRNEIGAIEWVKLTDLPTWINKKGPKRTGGQGQKKFYNVTPFVTPLKHWLKEHGIDPYMKPKKKVQPASNYRDLQPYQFDSSSPHPASPVLSHSSSALDHLFSRFIHKQEEELSAPTQQAVIGSDNKAGLERLFGNLNVLKEEEESLANKVDSGLSDHEREQNEDDALARLLGGIGIAQTPAPQPPKPTPATQNQNNLLAMLNSRPSGPSTSTQQVRVPESPAKPHQAKLLAMISPPPASASIKSHPSKPMSLPTSPRPSSAAGAVEETQRQAKARALLDMTIAGIGIVVPANSAHQMESLNMSHPAFLPPLPQPGSAGRVNNVNSGTVTRITPPGAGYMPSVHQPPPSTYTHSQGYRPTTQPPIGSYNGPRPPASTSNQPQVPYGASPHRISQPPPPYEATNQNQHRGGSMDYGPFGGSVHPAYDQRTIQSQGINSYQNGINATNGPNPRPPPGPPGMANLANTQAFRPMSNPVPGVNYGMNYGSMGGLGAGPHPPHQYLPPSSLQGGFAPPPLANSHMNVQGPSQINSLFQPRPPMGLSMPISTNNVAYQSQHHSFPSHGPLPQLNPSQSQYSAPRGSPPKAPTSNNSGVIHPIPRPAQAQGAALLAMINGDKQGR</sequence>
<evidence type="ECO:0000256" key="8">
    <source>
        <dbReference type="ARBA" id="ARBA00023211"/>
    </source>
</evidence>
<evidence type="ECO:0000259" key="10">
    <source>
        <dbReference type="PROSITE" id="PS51462"/>
    </source>
</evidence>
<evidence type="ECO:0000256" key="2">
    <source>
        <dbReference type="ARBA" id="ARBA00004496"/>
    </source>
</evidence>
<comment type="subcellular location">
    <subcellularLocation>
        <location evidence="2">Cytoplasm</location>
    </subcellularLocation>
</comment>
<dbReference type="InterPro" id="IPR044099">
    <property type="entry name" value="Dcp2_NUDIX"/>
</dbReference>
<comment type="cofactor">
    <cofactor evidence="1">
        <name>Mn(2+)</name>
        <dbReference type="ChEBI" id="CHEBI:29035"/>
    </cofactor>
</comment>
<dbReference type="PROSITE" id="PS00893">
    <property type="entry name" value="NUDIX_BOX"/>
    <property type="match status" value="1"/>
</dbReference>
<keyword evidence="8" id="KW-0464">Manganese</keyword>
<feature type="region of interest" description="Disordered" evidence="9">
    <location>
        <begin position="505"/>
        <end position="532"/>
    </location>
</feature>
<feature type="region of interest" description="Disordered" evidence="9">
    <location>
        <begin position="820"/>
        <end position="871"/>
    </location>
</feature>
<feature type="region of interest" description="Disordered" evidence="9">
    <location>
        <begin position="469"/>
        <end position="493"/>
    </location>
</feature>
<dbReference type="Pfam" id="PF05026">
    <property type="entry name" value="DCP2"/>
    <property type="match status" value="1"/>
</dbReference>
<evidence type="ECO:0000256" key="5">
    <source>
        <dbReference type="ARBA" id="ARBA00022723"/>
    </source>
</evidence>
<protein>
    <recommendedName>
        <fullName evidence="10">Nudix hydrolase domain-containing protein</fullName>
    </recommendedName>
</protein>
<accession>A0ABZ1CQ67</accession>
<comment type="similarity">
    <text evidence="3">Belongs to the Nudix hydrolase family. DCP2 subfamily.</text>
</comment>
<dbReference type="InterPro" id="IPR015797">
    <property type="entry name" value="NUDIX_hydrolase-like_dom_sf"/>
</dbReference>
<dbReference type="Pfam" id="PF00293">
    <property type="entry name" value="NUDIX"/>
    <property type="match status" value="1"/>
</dbReference>
<evidence type="ECO:0000256" key="9">
    <source>
        <dbReference type="SAM" id="MobiDB-lite"/>
    </source>
</evidence>
<dbReference type="Gene3D" id="1.10.10.1050">
    <property type="entry name" value="Dcp2, box A domain"/>
    <property type="match status" value="1"/>
</dbReference>
<name>A0ABZ1CQ67_9TREE</name>
<dbReference type="InterPro" id="IPR036189">
    <property type="entry name" value="DCP2_BoxA_sf"/>
</dbReference>
<dbReference type="PANTHER" id="PTHR23114:SF17">
    <property type="entry name" value="M7GPPPN-MRNA HYDROLASE"/>
    <property type="match status" value="1"/>
</dbReference>
<organism evidence="11 12">
    <name type="scientific">Kwoniella shivajii</name>
    <dbReference type="NCBI Taxonomy" id="564305"/>
    <lineage>
        <taxon>Eukaryota</taxon>
        <taxon>Fungi</taxon>
        <taxon>Dikarya</taxon>
        <taxon>Basidiomycota</taxon>
        <taxon>Agaricomycotina</taxon>
        <taxon>Tremellomycetes</taxon>
        <taxon>Tremellales</taxon>
        <taxon>Cryptococcaceae</taxon>
        <taxon>Kwoniella</taxon>
    </lineage>
</organism>
<evidence type="ECO:0000256" key="7">
    <source>
        <dbReference type="ARBA" id="ARBA00022884"/>
    </source>
</evidence>
<dbReference type="CDD" id="cd03672">
    <property type="entry name" value="NUDIX_Dcp2p_Nudt20"/>
    <property type="match status" value="1"/>
</dbReference>
<feature type="compositionally biased region" description="Polar residues" evidence="9">
    <location>
        <begin position="618"/>
        <end position="632"/>
    </location>
</feature>